<dbReference type="EMBL" id="CAIIXF020000012">
    <property type="protein sequence ID" value="CAH1802022.1"/>
    <property type="molecule type" value="Genomic_DNA"/>
</dbReference>
<dbReference type="AlphaFoldDB" id="A0A8J1TLF0"/>
<proteinExistence type="predicted"/>
<accession>A0A8J1TLF0</accession>
<dbReference type="Gene3D" id="1.10.287.1490">
    <property type="match status" value="1"/>
</dbReference>
<name>A0A8J1TLF0_OWEFU</name>
<protein>
    <submittedName>
        <fullName evidence="1">Uncharacterized protein</fullName>
    </submittedName>
</protein>
<evidence type="ECO:0000313" key="1">
    <source>
        <dbReference type="EMBL" id="CAH1802022.1"/>
    </source>
</evidence>
<dbReference type="Proteomes" id="UP000749559">
    <property type="component" value="Unassembled WGS sequence"/>
</dbReference>
<evidence type="ECO:0000313" key="2">
    <source>
        <dbReference type="Proteomes" id="UP000749559"/>
    </source>
</evidence>
<sequence length="146" mass="16128">MKLVVVLLLIALVAVTESRRKWGRRWRMGRKIRELKAEIEKLRTEAQESQAAIDAVNTNLAECQTTVDTNADEIQTLNSSLTQCQTTLESKLAQPCHICGQARIGDNVMDILCDAARIKAINVDTADANGCRLDTTPTSWVLNCAT</sequence>
<keyword evidence="2" id="KW-1185">Reference proteome</keyword>
<reference evidence="1" key="1">
    <citation type="submission" date="2022-03" db="EMBL/GenBank/DDBJ databases">
        <authorList>
            <person name="Martin C."/>
        </authorList>
    </citation>
    <scope>NUCLEOTIDE SEQUENCE</scope>
</reference>
<organism evidence="1 2">
    <name type="scientific">Owenia fusiformis</name>
    <name type="common">Polychaete worm</name>
    <dbReference type="NCBI Taxonomy" id="6347"/>
    <lineage>
        <taxon>Eukaryota</taxon>
        <taxon>Metazoa</taxon>
        <taxon>Spiralia</taxon>
        <taxon>Lophotrochozoa</taxon>
        <taxon>Annelida</taxon>
        <taxon>Polychaeta</taxon>
        <taxon>Sedentaria</taxon>
        <taxon>Canalipalpata</taxon>
        <taxon>Sabellida</taxon>
        <taxon>Oweniida</taxon>
        <taxon>Oweniidae</taxon>
        <taxon>Owenia</taxon>
    </lineage>
</organism>
<gene>
    <name evidence="1" type="ORF">OFUS_LOCUS25744</name>
</gene>
<comment type="caution">
    <text evidence="1">The sequence shown here is derived from an EMBL/GenBank/DDBJ whole genome shotgun (WGS) entry which is preliminary data.</text>
</comment>